<dbReference type="PANTHER" id="PTHR12166">
    <property type="entry name" value="CALCIUM-DEPENDENT SECRETION ACTIVATOR"/>
    <property type="match status" value="1"/>
</dbReference>
<evidence type="ECO:0000313" key="1">
    <source>
        <dbReference type="Proteomes" id="UP000050761"/>
    </source>
</evidence>
<dbReference type="GO" id="GO:0098793">
    <property type="term" value="C:presynapse"/>
    <property type="evidence" value="ECO:0007669"/>
    <property type="project" value="GOC"/>
</dbReference>
<protein>
    <submittedName>
        <fullName evidence="2">DDE Tnp4 domain-containing protein</fullName>
    </submittedName>
</protein>
<reference evidence="2" key="1">
    <citation type="submission" date="2019-09" db="UniProtKB">
        <authorList>
            <consortium name="WormBaseParasite"/>
        </authorList>
    </citation>
    <scope>IDENTIFICATION</scope>
</reference>
<dbReference type="WBParaSite" id="HPBE_0000349801-mRNA-1">
    <property type="protein sequence ID" value="HPBE_0000349801-mRNA-1"/>
    <property type="gene ID" value="HPBE_0000349801"/>
</dbReference>
<organism evidence="1 2">
    <name type="scientific">Heligmosomoides polygyrus</name>
    <name type="common">Parasitic roundworm</name>
    <dbReference type="NCBI Taxonomy" id="6339"/>
    <lineage>
        <taxon>Eukaryota</taxon>
        <taxon>Metazoa</taxon>
        <taxon>Ecdysozoa</taxon>
        <taxon>Nematoda</taxon>
        <taxon>Chromadorea</taxon>
        <taxon>Rhabditida</taxon>
        <taxon>Rhabditina</taxon>
        <taxon>Rhabditomorpha</taxon>
        <taxon>Strongyloidea</taxon>
        <taxon>Heligmosomidae</taxon>
        <taxon>Heligmosomoides</taxon>
    </lineage>
</organism>
<name>A0A183FBF6_HELPZ</name>
<dbReference type="AlphaFoldDB" id="A0A183FBF6"/>
<evidence type="ECO:0000313" key="2">
    <source>
        <dbReference type="WBParaSite" id="HPBE_0000349801-mRNA-1"/>
    </source>
</evidence>
<keyword evidence="1" id="KW-1185">Reference proteome</keyword>
<dbReference type="Proteomes" id="UP000050761">
    <property type="component" value="Unassembled WGS sequence"/>
</dbReference>
<dbReference type="GO" id="GO:1990504">
    <property type="term" value="P:dense core granule exocytosis"/>
    <property type="evidence" value="ECO:0007669"/>
    <property type="project" value="InterPro"/>
</dbReference>
<sequence>LFSDIQRQALNFRMNEPICSLVGGDITALQRDTAYTSIPSQGWFSPGQVFVLDEYCARYMVRGCYRHVTLLSNLLDKADQGQLIDPTLIHYSFAFCASHVHGN</sequence>
<dbReference type="PANTHER" id="PTHR12166:SF8">
    <property type="entry name" value="CALCIUM-DEPENDENT SECRETION ACTIVATOR"/>
    <property type="match status" value="1"/>
</dbReference>
<proteinExistence type="predicted"/>
<dbReference type="GO" id="GO:0016079">
    <property type="term" value="P:synaptic vesicle exocytosis"/>
    <property type="evidence" value="ECO:0007669"/>
    <property type="project" value="InterPro"/>
</dbReference>
<accession>A0A183FBF6</accession>
<dbReference type="InterPro" id="IPR033227">
    <property type="entry name" value="CAPS"/>
</dbReference>